<organism evidence="2 3">
    <name type="scientific">Shouchella clausii</name>
    <name type="common">Alkalihalobacillus clausii</name>
    <dbReference type="NCBI Taxonomy" id="79880"/>
    <lineage>
        <taxon>Bacteria</taxon>
        <taxon>Bacillati</taxon>
        <taxon>Bacillota</taxon>
        <taxon>Bacilli</taxon>
        <taxon>Bacillales</taxon>
        <taxon>Bacillaceae</taxon>
        <taxon>Shouchella</taxon>
    </lineage>
</organism>
<dbReference type="InterPro" id="IPR021205">
    <property type="entry name" value="Lanti_perm_SpaE/MutE/EpiE-like"/>
</dbReference>
<keyword evidence="1" id="KW-0812">Transmembrane</keyword>
<dbReference type="EMBL" id="NPCC01000034">
    <property type="protein sequence ID" value="PAE87377.1"/>
    <property type="molecule type" value="Genomic_DNA"/>
</dbReference>
<dbReference type="AlphaFoldDB" id="A0A268NV36"/>
<accession>A0A268NV36</accession>
<reference evidence="2 3" key="1">
    <citation type="submission" date="2017-07" db="EMBL/GenBank/DDBJ databases">
        <title>Isolation and whole genome analysis of endospore-forming bacteria from heroin.</title>
        <authorList>
            <person name="Kalinowski J."/>
            <person name="Ahrens B."/>
            <person name="Al-Dilaimi A."/>
            <person name="Winkler A."/>
            <person name="Wibberg D."/>
            <person name="Schleenbecker U."/>
            <person name="Ruckert C."/>
            <person name="Wolfel R."/>
            <person name="Grass G."/>
        </authorList>
    </citation>
    <scope>NUCLEOTIDE SEQUENCE [LARGE SCALE GENOMIC DNA]</scope>
    <source>
        <strain evidence="2 3">7539</strain>
    </source>
</reference>
<dbReference type="RefSeq" id="WP_011246060.1">
    <property type="nucleotide sequence ID" value="NZ_BOQQ01000008.1"/>
</dbReference>
<comment type="caution">
    <text evidence="2">The sequence shown here is derived from an EMBL/GenBank/DDBJ whole genome shotgun (WGS) entry which is preliminary data.</text>
</comment>
<feature type="transmembrane region" description="Helical" evidence="1">
    <location>
        <begin position="21"/>
        <end position="42"/>
    </location>
</feature>
<dbReference type="Pfam" id="PF12730">
    <property type="entry name" value="ABC2_membrane_4"/>
    <property type="match status" value="1"/>
</dbReference>
<keyword evidence="1" id="KW-0472">Membrane</keyword>
<feature type="transmembrane region" description="Helical" evidence="1">
    <location>
        <begin position="87"/>
        <end position="114"/>
    </location>
</feature>
<protein>
    <submittedName>
        <fullName evidence="2">Lantibiotic protection ABC transporter permease</fullName>
    </submittedName>
</protein>
<feature type="transmembrane region" description="Helical" evidence="1">
    <location>
        <begin position="48"/>
        <end position="67"/>
    </location>
</feature>
<dbReference type="NCBIfam" id="TIGR03732">
    <property type="entry name" value="lanti_perm_MutE"/>
    <property type="match status" value="1"/>
</dbReference>
<proteinExistence type="predicted"/>
<keyword evidence="1" id="KW-1133">Transmembrane helix</keyword>
<sequence length="251" mass="28290">MFISYMKAENLKLKRTFARKMIGIVPLLTVAFSFIMNMEYFVYLTFNWWSILFMPMMIALFCALAHVREKQASNYNGIYSAPVDLRLVWLAKASVIALYSLASQLIFLVIMFLIEMVVPLFPVGPFPVIAACFLLWATTLWQIPFCLLLAKKFGFAVSLIVNLFGCLAFGIIAATKAYWWAWPWSWPIRAMSPTIGIHPNGLPLEEGDPLLSMTVIPIAIILSLLLFAVLLMISGKSFAFAVVQKSKQEVA</sequence>
<feature type="transmembrane region" description="Helical" evidence="1">
    <location>
        <begin position="157"/>
        <end position="181"/>
    </location>
</feature>
<dbReference type="Proteomes" id="UP000216207">
    <property type="component" value="Unassembled WGS sequence"/>
</dbReference>
<evidence type="ECO:0000313" key="2">
    <source>
        <dbReference type="EMBL" id="PAE87377.1"/>
    </source>
</evidence>
<feature type="transmembrane region" description="Helical" evidence="1">
    <location>
        <begin position="126"/>
        <end position="150"/>
    </location>
</feature>
<evidence type="ECO:0000313" key="3">
    <source>
        <dbReference type="Proteomes" id="UP000216207"/>
    </source>
</evidence>
<name>A0A268NV36_SHOCL</name>
<dbReference type="OMA" id="PWSWPIR"/>
<dbReference type="CDD" id="cd21807">
    <property type="entry name" value="ABC-2_lan_permease_MutE_EpiE-like"/>
    <property type="match status" value="1"/>
</dbReference>
<gene>
    <name evidence="2" type="ORF">CHH72_18120</name>
</gene>
<feature type="transmembrane region" description="Helical" evidence="1">
    <location>
        <begin position="210"/>
        <end position="233"/>
    </location>
</feature>
<evidence type="ECO:0000256" key="1">
    <source>
        <dbReference type="SAM" id="Phobius"/>
    </source>
</evidence>